<evidence type="ECO:0000256" key="1">
    <source>
        <dbReference type="SAM" id="MobiDB-lite"/>
    </source>
</evidence>
<evidence type="ECO:0000313" key="3">
    <source>
        <dbReference type="Proteomes" id="UP000786693"/>
    </source>
</evidence>
<feature type="region of interest" description="Disordered" evidence="1">
    <location>
        <begin position="1"/>
        <end position="39"/>
    </location>
</feature>
<accession>A0ABQ4NNW1</accession>
<comment type="caution">
    <text evidence="2">The sequence shown here is derived from an EMBL/GenBank/DDBJ whole genome shotgun (WGS) entry which is preliminary data.</text>
</comment>
<dbReference type="Proteomes" id="UP000786693">
    <property type="component" value="Unassembled WGS sequence"/>
</dbReference>
<gene>
    <name evidence="2" type="ORF">JANAI62_25320</name>
</gene>
<reference evidence="2 3" key="1">
    <citation type="submission" date="2021-05" db="EMBL/GenBank/DDBJ databases">
        <title>Bacteria Genome sequencing.</title>
        <authorList>
            <person name="Takabe Y."/>
            <person name="Nakajima Y."/>
            <person name="Suzuki S."/>
            <person name="Shiozaki T."/>
        </authorList>
    </citation>
    <scope>NUCLEOTIDE SEQUENCE [LARGE SCALE GENOMIC DNA]</scope>
    <source>
        <strain evidence="2 3">AI_62</strain>
    </source>
</reference>
<feature type="compositionally biased region" description="Basic and acidic residues" evidence="1">
    <location>
        <begin position="1"/>
        <end position="24"/>
    </location>
</feature>
<protein>
    <submittedName>
        <fullName evidence="2">Uncharacterized protein</fullName>
    </submittedName>
</protein>
<evidence type="ECO:0000313" key="2">
    <source>
        <dbReference type="EMBL" id="GIT95909.1"/>
    </source>
</evidence>
<dbReference type="EMBL" id="BPFH01000004">
    <property type="protein sequence ID" value="GIT95909.1"/>
    <property type="molecule type" value="Genomic_DNA"/>
</dbReference>
<name>A0ABQ4NNW1_9RHOB</name>
<sequence length="107" mass="12379">MQPARWRKDGLWHKRTHSKSERKQAGQSQHRKRYRRSNGIVEVPEPFYDVPRPLRALKGIDNANGAQQGVVDFTEAFTFEGVHHTQPHIDLGVMRPSHSGETVTRQR</sequence>
<organism evidence="2 3">
    <name type="scientific">Jannaschia pagri</name>
    <dbReference type="NCBI Taxonomy" id="2829797"/>
    <lineage>
        <taxon>Bacteria</taxon>
        <taxon>Pseudomonadati</taxon>
        <taxon>Pseudomonadota</taxon>
        <taxon>Alphaproteobacteria</taxon>
        <taxon>Rhodobacterales</taxon>
        <taxon>Roseobacteraceae</taxon>
        <taxon>Jannaschia</taxon>
    </lineage>
</organism>
<proteinExistence type="predicted"/>
<keyword evidence="3" id="KW-1185">Reference proteome</keyword>